<dbReference type="InterPro" id="IPR050325">
    <property type="entry name" value="Prot/Nucl_acid_deglycase"/>
</dbReference>
<dbReference type="PANTHER" id="PTHR48094">
    <property type="entry name" value="PROTEIN/NUCLEIC ACID DEGLYCASE DJ-1-RELATED"/>
    <property type="match status" value="1"/>
</dbReference>
<evidence type="ECO:0000256" key="1">
    <source>
        <dbReference type="ARBA" id="ARBA00023016"/>
    </source>
</evidence>
<dbReference type="AlphaFoldDB" id="A0A8J9SME9"/>
<dbReference type="Gene3D" id="3.40.50.880">
    <property type="match status" value="1"/>
</dbReference>
<sequence>MPKVVILVTAAPDLNGHKTGLWLEECAAPYYIFKDKGYEVVLASPSAGPVPIDQVSVSDDFFTDDSKKFLHDAEAVGALSHSVELGSIDMSTVDCIYLAGGHGACVDFINNPSVTKAVQAIYAANKTVASVCHGVIALADCHQLDGTPLVKGRKVTGFSNSEEEAVELTEVVPYLLESKLKEQGCVYEKGENWSSKVCVDGNLITGQNPQSSAEVARTIVEILG</sequence>
<dbReference type="GO" id="GO:0019172">
    <property type="term" value="F:glyoxalase III activity"/>
    <property type="evidence" value="ECO:0007669"/>
    <property type="project" value="TreeGrafter"/>
</dbReference>
<keyword evidence="1" id="KW-0346">Stress response</keyword>
<evidence type="ECO:0000313" key="5">
    <source>
        <dbReference type="EMBL" id="CAG9276903.1"/>
    </source>
</evidence>
<dbReference type="GO" id="GO:0005737">
    <property type="term" value="C:cytoplasm"/>
    <property type="evidence" value="ECO:0007669"/>
    <property type="project" value="TreeGrafter"/>
</dbReference>
<dbReference type="Pfam" id="PF01965">
    <property type="entry name" value="DJ-1_PfpI"/>
    <property type="match status" value="1"/>
</dbReference>
<accession>A0A8J9SME9</accession>
<feature type="domain" description="DJ-1/PfpI" evidence="4">
    <location>
        <begin position="25"/>
        <end position="221"/>
    </location>
</feature>
<reference evidence="5" key="1">
    <citation type="submission" date="2022-02" db="EMBL/GenBank/DDBJ databases">
        <authorList>
            <person name="Giguere J D."/>
        </authorList>
    </citation>
    <scope>NUCLEOTIDE SEQUENCE</scope>
    <source>
        <strain evidence="5">CCAP 1055/1</strain>
    </source>
</reference>
<evidence type="ECO:0000259" key="4">
    <source>
        <dbReference type="Pfam" id="PF01965"/>
    </source>
</evidence>
<dbReference type="EMBL" id="OU594942">
    <property type="protein sequence ID" value="CAG9276903.1"/>
    <property type="molecule type" value="Genomic_DNA"/>
</dbReference>
<keyword evidence="2" id="KW-0456">Lyase</keyword>
<dbReference type="CDD" id="cd03141">
    <property type="entry name" value="GATase1_Hsp31_like"/>
    <property type="match status" value="1"/>
</dbReference>
<protein>
    <recommendedName>
        <fullName evidence="4">DJ-1/PfpI domain-containing protein</fullName>
    </recommendedName>
</protein>
<evidence type="ECO:0000256" key="3">
    <source>
        <dbReference type="ARBA" id="ARBA00038493"/>
    </source>
</evidence>
<name>A0A8J9SME9_PHATR</name>
<dbReference type="InterPro" id="IPR002818">
    <property type="entry name" value="DJ-1/PfpI"/>
</dbReference>
<dbReference type="SUPFAM" id="SSF52317">
    <property type="entry name" value="Class I glutamine amidotransferase-like"/>
    <property type="match status" value="1"/>
</dbReference>
<gene>
    <name evidence="5" type="ORF">PTTT1_LOCUS2175</name>
</gene>
<organism evidence="5">
    <name type="scientific">Phaeodactylum tricornutum</name>
    <name type="common">Diatom</name>
    <dbReference type="NCBI Taxonomy" id="2850"/>
    <lineage>
        <taxon>Eukaryota</taxon>
        <taxon>Sar</taxon>
        <taxon>Stramenopiles</taxon>
        <taxon>Ochrophyta</taxon>
        <taxon>Bacillariophyta</taxon>
        <taxon>Bacillariophyceae</taxon>
        <taxon>Bacillariophycidae</taxon>
        <taxon>Naviculales</taxon>
        <taxon>Phaeodactylaceae</taxon>
        <taxon>Phaeodactylum</taxon>
    </lineage>
</organism>
<dbReference type="Proteomes" id="UP000836788">
    <property type="component" value="Chromosome 1"/>
</dbReference>
<dbReference type="PANTHER" id="PTHR48094:SF11">
    <property type="entry name" value="GLUTATHIONE-INDEPENDENT GLYOXALASE HSP31-RELATED"/>
    <property type="match status" value="1"/>
</dbReference>
<comment type="similarity">
    <text evidence="3">Belongs to the peptidase C56 family. HSP31-like subfamily.</text>
</comment>
<dbReference type="GO" id="GO:0019243">
    <property type="term" value="P:methylglyoxal catabolic process to D-lactate via S-lactoyl-glutathione"/>
    <property type="evidence" value="ECO:0007669"/>
    <property type="project" value="TreeGrafter"/>
</dbReference>
<evidence type="ECO:0000256" key="2">
    <source>
        <dbReference type="ARBA" id="ARBA00023239"/>
    </source>
</evidence>
<dbReference type="InterPro" id="IPR029062">
    <property type="entry name" value="Class_I_gatase-like"/>
</dbReference>
<proteinExistence type="inferred from homology"/>